<dbReference type="OrthoDB" id="9769191at2"/>
<keyword evidence="4" id="KW-0808">Transferase</keyword>
<dbReference type="Gene3D" id="2.70.70.10">
    <property type="entry name" value="Glucose Permease (Domain IIA)"/>
    <property type="match status" value="1"/>
</dbReference>
<keyword evidence="2" id="KW-0813">Transport</keyword>
<dbReference type="GO" id="GO:0009401">
    <property type="term" value="P:phosphoenolpyruvate-dependent sugar phosphotransferase system"/>
    <property type="evidence" value="ECO:0007669"/>
    <property type="project" value="UniProtKB-KW"/>
</dbReference>
<protein>
    <submittedName>
        <fullName evidence="8">PTS sugar transporter subunit IIA</fullName>
    </submittedName>
</protein>
<evidence type="ECO:0000256" key="1">
    <source>
        <dbReference type="ARBA" id="ARBA00004496"/>
    </source>
</evidence>
<dbReference type="InterPro" id="IPR011055">
    <property type="entry name" value="Dup_hybrid_motif"/>
</dbReference>
<evidence type="ECO:0000256" key="6">
    <source>
        <dbReference type="ARBA" id="ARBA00022777"/>
    </source>
</evidence>
<keyword evidence="3 8" id="KW-0762">Sugar transport</keyword>
<dbReference type="RefSeq" id="WP_118990147.1">
    <property type="nucleotide sequence ID" value="NZ_CP023434.1"/>
</dbReference>
<evidence type="ECO:0000313" key="9">
    <source>
        <dbReference type="Proteomes" id="UP000263232"/>
    </source>
</evidence>
<organism evidence="8 9">
    <name type="scientific">Suicoccus acidiformans</name>
    <dbReference type="NCBI Taxonomy" id="2036206"/>
    <lineage>
        <taxon>Bacteria</taxon>
        <taxon>Bacillati</taxon>
        <taxon>Bacillota</taxon>
        <taxon>Bacilli</taxon>
        <taxon>Lactobacillales</taxon>
        <taxon>Aerococcaceae</taxon>
        <taxon>Suicoccus</taxon>
    </lineage>
</organism>
<dbReference type="KEGG" id="abae:CL176_03850"/>
<evidence type="ECO:0000256" key="2">
    <source>
        <dbReference type="ARBA" id="ARBA00022448"/>
    </source>
</evidence>
<evidence type="ECO:0000256" key="5">
    <source>
        <dbReference type="ARBA" id="ARBA00022683"/>
    </source>
</evidence>
<evidence type="ECO:0000259" key="7">
    <source>
        <dbReference type="PROSITE" id="PS51093"/>
    </source>
</evidence>
<dbReference type="PANTHER" id="PTHR45008">
    <property type="entry name" value="PTS SYSTEM GLUCOSE-SPECIFIC EIIA COMPONENT"/>
    <property type="match status" value="1"/>
</dbReference>
<dbReference type="InterPro" id="IPR001127">
    <property type="entry name" value="PTS_EIIA_1_perm"/>
</dbReference>
<reference evidence="8 9" key="1">
    <citation type="submission" date="2017-09" db="EMBL/GenBank/DDBJ databases">
        <title>Complete genome sequence of Oxytococcus suis strain ZY16052.</title>
        <authorList>
            <person name="Li F."/>
        </authorList>
    </citation>
    <scope>NUCLEOTIDE SEQUENCE [LARGE SCALE GENOMIC DNA]</scope>
    <source>
        <strain evidence="8 9">ZY16052</strain>
    </source>
</reference>
<feature type="domain" description="PTS EIIA type-1" evidence="7">
    <location>
        <begin position="21"/>
        <end position="126"/>
    </location>
</feature>
<dbReference type="GO" id="GO:0005737">
    <property type="term" value="C:cytoplasm"/>
    <property type="evidence" value="ECO:0007669"/>
    <property type="project" value="UniProtKB-SubCell"/>
</dbReference>
<dbReference type="GO" id="GO:0016301">
    <property type="term" value="F:kinase activity"/>
    <property type="evidence" value="ECO:0007669"/>
    <property type="project" value="UniProtKB-KW"/>
</dbReference>
<evidence type="ECO:0000256" key="4">
    <source>
        <dbReference type="ARBA" id="ARBA00022679"/>
    </source>
</evidence>
<proteinExistence type="predicted"/>
<keyword evidence="6" id="KW-0418">Kinase</keyword>
<keyword evidence="9" id="KW-1185">Reference proteome</keyword>
<evidence type="ECO:0000313" key="8">
    <source>
        <dbReference type="EMBL" id="AXY25234.1"/>
    </source>
</evidence>
<dbReference type="EMBL" id="CP023434">
    <property type="protein sequence ID" value="AXY25234.1"/>
    <property type="molecule type" value="Genomic_DNA"/>
</dbReference>
<dbReference type="Proteomes" id="UP000263232">
    <property type="component" value="Chromosome"/>
</dbReference>
<name>A0A347WJH7_9LACT</name>
<keyword evidence="5" id="KW-0598">Phosphotransferase system</keyword>
<dbReference type="PROSITE" id="PS51093">
    <property type="entry name" value="PTS_EIIA_TYPE_1"/>
    <property type="match status" value="1"/>
</dbReference>
<dbReference type="PANTHER" id="PTHR45008:SF1">
    <property type="entry name" value="PTS SYSTEM GLUCOSE-SPECIFIC EIIA COMPONENT"/>
    <property type="match status" value="1"/>
</dbReference>
<dbReference type="SUPFAM" id="SSF51261">
    <property type="entry name" value="Duplicated hybrid motif"/>
    <property type="match status" value="1"/>
</dbReference>
<dbReference type="Pfam" id="PF00358">
    <property type="entry name" value="PTS_EIIA_1"/>
    <property type="match status" value="1"/>
</dbReference>
<dbReference type="AlphaFoldDB" id="A0A347WJH7"/>
<sequence>MNVNIYNLVAGEVLPITDVNDFSFSDKLLGEGFGVEPSNGKIYAPVDGKISTIFKMKHAFSIQVTERVELLIHMGINTLTIEEGSPFTLFIEEGQSVEAGDLLAEVDLAALDALLKERTIICAITSMEWIQDFKLHQVGQAAVGDLLASFDIPDNAGFQAKEFTNDSQ</sequence>
<accession>A0A347WJH7</accession>
<evidence type="ECO:0000256" key="3">
    <source>
        <dbReference type="ARBA" id="ARBA00022597"/>
    </source>
</evidence>
<comment type="subcellular location">
    <subcellularLocation>
        <location evidence="1">Cytoplasm</location>
    </subcellularLocation>
</comment>
<dbReference type="NCBIfam" id="TIGR00830">
    <property type="entry name" value="PTBA"/>
    <property type="match status" value="1"/>
</dbReference>
<gene>
    <name evidence="8" type="ORF">CL176_03850</name>
</gene>
<dbReference type="InterPro" id="IPR050890">
    <property type="entry name" value="PTS_EIIA_component"/>
</dbReference>